<feature type="transmembrane region" description="Helical" evidence="1">
    <location>
        <begin position="49"/>
        <end position="71"/>
    </location>
</feature>
<evidence type="ECO:0000313" key="2">
    <source>
        <dbReference type="EMBL" id="NMO75748.1"/>
    </source>
</evidence>
<keyword evidence="1" id="KW-0812">Transmembrane</keyword>
<sequence length="375" mass="43008">MPNNIKQLLDESIPADITLSEENKQRILRKANQQLQSTIHPKKRLFRPIFSTLAIISLLIILIGPSLSNWFSTRSSFNLPLEKVTIPNGDYSSFIHSIFIKDTNELIYADKKTIYSYSLSSHSREVLIESSENIDIYTLAANKNWLIWGEKNNNIYILNRETTLQKEQKKTVLGDIQLQEDMLIYNDASGYKQLNLITMEETNLHDFTGIGRNSKAGLYDNLLVIPEQFKSNNGNTTEFYVYDLTTLKQIGKYGAPYKAAENVILMNNKIYAAFSNEDENSPILGYIDLTDGTFHKIETPPFNNYAVYKNYLALSIVDKNTDTVKLYRLENENLEELPTFNKIKERLVMPRFTDDGALIVNGESADFSMYIQDVE</sequence>
<comment type="caution">
    <text evidence="2">The sequence shown here is derived from an EMBL/GenBank/DDBJ whole genome shotgun (WGS) entry which is preliminary data.</text>
</comment>
<dbReference type="AlphaFoldDB" id="A0A7Y0K5C2"/>
<protein>
    <submittedName>
        <fullName evidence="2">Uncharacterized protein</fullName>
    </submittedName>
</protein>
<dbReference type="EMBL" id="JABBPK010000001">
    <property type="protein sequence ID" value="NMO75748.1"/>
    <property type="molecule type" value="Genomic_DNA"/>
</dbReference>
<gene>
    <name evidence="2" type="ORF">HHU08_01685</name>
</gene>
<keyword evidence="1" id="KW-1133">Transmembrane helix</keyword>
<name>A0A7Y0K5C2_9BACI</name>
<keyword evidence="1" id="KW-0472">Membrane</keyword>
<organism evidence="2 3">
    <name type="scientific">Niallia alba</name>
    <dbReference type="NCBI Taxonomy" id="2729105"/>
    <lineage>
        <taxon>Bacteria</taxon>
        <taxon>Bacillati</taxon>
        <taxon>Bacillota</taxon>
        <taxon>Bacilli</taxon>
        <taxon>Bacillales</taxon>
        <taxon>Bacillaceae</taxon>
        <taxon>Niallia</taxon>
    </lineage>
</organism>
<accession>A0A7Y0K5C2</accession>
<reference evidence="2 3" key="1">
    <citation type="submission" date="2020-04" db="EMBL/GenBank/DDBJ databases">
        <title>Bacillus sp. UniB3 isolated from commercial digestive syrup.</title>
        <authorList>
            <person name="Thorat V."/>
            <person name="Kirdat K."/>
            <person name="Tiwarekar B."/>
            <person name="Yadav A."/>
        </authorList>
    </citation>
    <scope>NUCLEOTIDE SEQUENCE [LARGE SCALE GENOMIC DNA]</scope>
    <source>
        <strain evidence="2 3">UniB3</strain>
    </source>
</reference>
<evidence type="ECO:0000256" key="1">
    <source>
        <dbReference type="SAM" id="Phobius"/>
    </source>
</evidence>
<dbReference type="RefSeq" id="WP_169187661.1">
    <property type="nucleotide sequence ID" value="NZ_JABBPK010000001.1"/>
</dbReference>
<keyword evidence="3" id="KW-1185">Reference proteome</keyword>
<evidence type="ECO:0000313" key="3">
    <source>
        <dbReference type="Proteomes" id="UP000588491"/>
    </source>
</evidence>
<dbReference type="SUPFAM" id="SSF82171">
    <property type="entry name" value="DPP6 N-terminal domain-like"/>
    <property type="match status" value="1"/>
</dbReference>
<proteinExistence type="predicted"/>
<dbReference type="Proteomes" id="UP000588491">
    <property type="component" value="Unassembled WGS sequence"/>
</dbReference>